<name>S0FME8_RUMCE</name>
<evidence type="ECO:0000313" key="12">
    <source>
        <dbReference type="Proteomes" id="UP000014155"/>
    </source>
</evidence>
<dbReference type="Proteomes" id="UP000014155">
    <property type="component" value="Unassembled WGS sequence"/>
</dbReference>
<dbReference type="SUPFAM" id="SSF52743">
    <property type="entry name" value="Subtilisin-like"/>
    <property type="match status" value="1"/>
</dbReference>
<dbReference type="Gene3D" id="2.60.120.380">
    <property type="match status" value="1"/>
</dbReference>
<dbReference type="PROSITE" id="PS00136">
    <property type="entry name" value="SUBTILASE_ASP"/>
    <property type="match status" value="1"/>
</dbReference>
<dbReference type="InterPro" id="IPR015500">
    <property type="entry name" value="Peptidase_S8_subtilisin-rel"/>
</dbReference>
<feature type="active site" description="Charge relay system" evidence="5 6">
    <location>
        <position position="178"/>
    </location>
</feature>
<dbReference type="PANTHER" id="PTHR43806">
    <property type="entry name" value="PEPTIDASE S8"/>
    <property type="match status" value="1"/>
</dbReference>
<sequence>MKKNRILKSFIVFSLTIILIGTQSLVFAKPSTEVFQVEKPTYEITKSPNSKLFVNLEKKINEAKDSDEVPVTVVFNKKLTDDEFASIEKLLGNPEIKHKFEIIPGAALNLTKNQISKLEKSDLVKQVEYDEEVHATIDTASNWFGVSKARADFAGIDGDHDGAPTTYTKNDIVVAVIDTGIDGNHVDLDGGKVIAWKDWVGNKTTPYDDNGHGSHVAATVAGTGDGNANYKGVAPGAALIGLKVLDSGGSGTMSNVTAAIDWAVANKATYNIRIISLSLGTSGSSDGTDSTSLAINNAFNAGIVPVVAAGNSGPRKATIGSPGAASKALTVAAFGDLGEKGFFLADFSSRGLTADGRLKPDISAPGVNITSAKANSTNQYVAYSGTSMATPFTSGTVALILDANPDLTPAQVVAYITGTAQDWGTAGQDLDYGYGRLDSYAAIKAAGGFTGTGIEVPIHLYKADSLAGTNKYDEFTIAIPDTKYPVAITLIQPDWTSSQDFDIFLYNPSGTQVASSEGATRQETIKYTPTTAGTYKIRILSYRGSGSYSIDVSSGASAVTQTTNQ</sequence>
<comment type="similarity">
    <text evidence="1 6 7">Belongs to the peptidase S8 family.</text>
</comment>
<feature type="domain" description="Peptidase S8/S53" evidence="8">
    <location>
        <begin position="170"/>
        <end position="435"/>
    </location>
</feature>
<proteinExistence type="inferred from homology"/>
<dbReference type="GO" id="GO:0006508">
    <property type="term" value="P:proteolysis"/>
    <property type="evidence" value="ECO:0007669"/>
    <property type="project" value="UniProtKB-KW"/>
</dbReference>
<comment type="caution">
    <text evidence="11">The sequence shown here is derived from an EMBL/GenBank/DDBJ whole genome shotgun (WGS) entry which is preliminary data.</text>
</comment>
<dbReference type="Gene3D" id="3.40.50.200">
    <property type="entry name" value="Peptidase S8/S53 domain"/>
    <property type="match status" value="1"/>
</dbReference>
<dbReference type="InterPro" id="IPR023828">
    <property type="entry name" value="Peptidase_S8_Ser-AS"/>
</dbReference>
<accession>S0FME8</accession>
<evidence type="ECO:0000259" key="8">
    <source>
        <dbReference type="Pfam" id="PF00082"/>
    </source>
</evidence>
<dbReference type="InterPro" id="IPR023827">
    <property type="entry name" value="Peptidase_S8_Asp-AS"/>
</dbReference>
<dbReference type="InterPro" id="IPR037045">
    <property type="entry name" value="S8pro/Inhibitor_I9_sf"/>
</dbReference>
<keyword evidence="3 6" id="KW-0378">Hydrolase</keyword>
<evidence type="ECO:0000259" key="9">
    <source>
        <dbReference type="Pfam" id="PF04151"/>
    </source>
</evidence>
<feature type="domain" description="Peptidase C-terminal archaeal/bacterial" evidence="9">
    <location>
        <begin position="473"/>
        <end position="539"/>
    </location>
</feature>
<dbReference type="InterPro" id="IPR000209">
    <property type="entry name" value="Peptidase_S8/S53_dom"/>
</dbReference>
<evidence type="ECO:0000256" key="2">
    <source>
        <dbReference type="ARBA" id="ARBA00022670"/>
    </source>
</evidence>
<evidence type="ECO:0000256" key="1">
    <source>
        <dbReference type="ARBA" id="ARBA00011073"/>
    </source>
</evidence>
<dbReference type="CDD" id="cd07487">
    <property type="entry name" value="Peptidases_S8_1"/>
    <property type="match status" value="1"/>
</dbReference>
<dbReference type="Gene3D" id="3.30.70.80">
    <property type="entry name" value="Peptidase S8 propeptide/proteinase inhibitor I9"/>
    <property type="match status" value="1"/>
</dbReference>
<dbReference type="Pfam" id="PF18237">
    <property type="entry name" value="Tk-SP_N-pro"/>
    <property type="match status" value="1"/>
</dbReference>
<feature type="active site" description="Charge relay system" evidence="5 6">
    <location>
        <position position="212"/>
    </location>
</feature>
<evidence type="ECO:0000256" key="3">
    <source>
        <dbReference type="ARBA" id="ARBA00022801"/>
    </source>
</evidence>
<evidence type="ECO:0000256" key="5">
    <source>
        <dbReference type="PIRSR" id="PIRSR615500-1"/>
    </source>
</evidence>
<evidence type="ECO:0000256" key="4">
    <source>
        <dbReference type="ARBA" id="ARBA00022825"/>
    </source>
</evidence>
<keyword evidence="4 6" id="KW-0720">Serine protease</keyword>
<dbReference type="PROSITE" id="PS51892">
    <property type="entry name" value="SUBTILASE"/>
    <property type="match status" value="1"/>
</dbReference>
<gene>
    <name evidence="11" type="ORF">CTER_0559</name>
</gene>
<dbReference type="PATRIC" id="fig|1195236.3.peg.880"/>
<dbReference type="PROSITE" id="PS00138">
    <property type="entry name" value="SUBTILASE_SER"/>
    <property type="match status" value="1"/>
</dbReference>
<dbReference type="PANTHER" id="PTHR43806:SF65">
    <property type="entry name" value="SERINE PROTEASE APRX"/>
    <property type="match status" value="1"/>
</dbReference>
<evidence type="ECO:0000259" key="10">
    <source>
        <dbReference type="Pfam" id="PF18237"/>
    </source>
</evidence>
<dbReference type="InterPro" id="IPR007280">
    <property type="entry name" value="Peptidase_C_arc/bac"/>
</dbReference>
<dbReference type="InterPro" id="IPR050131">
    <property type="entry name" value="Peptidase_S8_subtilisin-like"/>
</dbReference>
<dbReference type="STRING" id="1195236.CTER_0559"/>
<dbReference type="EMBL" id="AORV01000020">
    <property type="protein sequence ID" value="EMS73390.1"/>
    <property type="molecule type" value="Genomic_DNA"/>
</dbReference>
<evidence type="ECO:0000256" key="6">
    <source>
        <dbReference type="PROSITE-ProRule" id="PRU01240"/>
    </source>
</evidence>
<keyword evidence="12" id="KW-1185">Reference proteome</keyword>
<dbReference type="InterPro" id="IPR041326">
    <property type="entry name" value="Tk-SP_N-pro"/>
</dbReference>
<evidence type="ECO:0000256" key="7">
    <source>
        <dbReference type="RuleBase" id="RU003355"/>
    </source>
</evidence>
<dbReference type="Pfam" id="PF00082">
    <property type="entry name" value="Peptidase_S8"/>
    <property type="match status" value="1"/>
</dbReference>
<reference evidence="11 12" key="1">
    <citation type="journal article" date="2013" name="Genome Announc.">
        <title>Draft Genome Sequence of the Cellulolytic, Mesophilic, Anaerobic Bacterium Clostridium termitidis Strain CT1112 (DSM 5398).</title>
        <authorList>
            <person name="Lal S."/>
            <person name="Ramachandran U."/>
            <person name="Zhang X."/>
            <person name="Munir R."/>
            <person name="Sparling R."/>
            <person name="Levin D.B."/>
        </authorList>
    </citation>
    <scope>NUCLEOTIDE SEQUENCE [LARGE SCALE GENOMIC DNA]</scope>
    <source>
        <strain evidence="11 12">CT1112</strain>
    </source>
</reference>
<dbReference type="eggNOG" id="COG1404">
    <property type="taxonomic scope" value="Bacteria"/>
</dbReference>
<dbReference type="Pfam" id="PF04151">
    <property type="entry name" value="PPC"/>
    <property type="match status" value="1"/>
</dbReference>
<dbReference type="GO" id="GO:0004252">
    <property type="term" value="F:serine-type endopeptidase activity"/>
    <property type="evidence" value="ECO:0007669"/>
    <property type="project" value="UniProtKB-UniRule"/>
</dbReference>
<dbReference type="RefSeq" id="WP_004623886.1">
    <property type="nucleotide sequence ID" value="NZ_AORV01000020.1"/>
</dbReference>
<evidence type="ECO:0000313" key="11">
    <source>
        <dbReference type="EMBL" id="EMS73390.1"/>
    </source>
</evidence>
<dbReference type="AlphaFoldDB" id="S0FME8"/>
<dbReference type="InterPro" id="IPR036852">
    <property type="entry name" value="Peptidase_S8/S53_dom_sf"/>
</dbReference>
<feature type="domain" description="Tk-SP N-propeptide" evidence="10">
    <location>
        <begin position="49"/>
        <end position="114"/>
    </location>
</feature>
<protein>
    <submittedName>
        <fullName evidence="11">Subtilisin-like serine protease</fullName>
    </submittedName>
</protein>
<organism evidence="11 12">
    <name type="scientific">Ruminiclostridium cellobioparum subsp. termitidis CT1112</name>
    <dbReference type="NCBI Taxonomy" id="1195236"/>
    <lineage>
        <taxon>Bacteria</taxon>
        <taxon>Bacillati</taxon>
        <taxon>Bacillota</taxon>
        <taxon>Clostridia</taxon>
        <taxon>Eubacteriales</taxon>
        <taxon>Oscillospiraceae</taxon>
        <taxon>Ruminiclostridium</taxon>
    </lineage>
</organism>
<keyword evidence="2 6" id="KW-0645">Protease</keyword>
<feature type="active site" description="Charge relay system" evidence="5 6">
    <location>
        <position position="387"/>
    </location>
</feature>
<dbReference type="PRINTS" id="PR00723">
    <property type="entry name" value="SUBTILISIN"/>
</dbReference>